<gene>
    <name evidence="1" type="ORF">GPM918_LOCUS38883</name>
    <name evidence="2" type="ORF">SRO942_LOCUS39739</name>
</gene>
<reference evidence="1" key="1">
    <citation type="submission" date="2021-02" db="EMBL/GenBank/DDBJ databases">
        <authorList>
            <person name="Nowell W R."/>
        </authorList>
    </citation>
    <scope>NUCLEOTIDE SEQUENCE</scope>
</reference>
<dbReference type="Gene3D" id="2.60.120.200">
    <property type="match status" value="1"/>
</dbReference>
<protein>
    <recommendedName>
        <fullName evidence="4">LamG domain-containing protein</fullName>
    </recommendedName>
</protein>
<organism evidence="1 3">
    <name type="scientific">Didymodactylos carnosus</name>
    <dbReference type="NCBI Taxonomy" id="1234261"/>
    <lineage>
        <taxon>Eukaryota</taxon>
        <taxon>Metazoa</taxon>
        <taxon>Spiralia</taxon>
        <taxon>Gnathifera</taxon>
        <taxon>Rotifera</taxon>
        <taxon>Eurotatoria</taxon>
        <taxon>Bdelloidea</taxon>
        <taxon>Philodinida</taxon>
        <taxon>Philodinidae</taxon>
        <taxon>Didymodactylos</taxon>
    </lineage>
</organism>
<evidence type="ECO:0000313" key="1">
    <source>
        <dbReference type="EMBL" id="CAF1545533.1"/>
    </source>
</evidence>
<keyword evidence="3" id="KW-1185">Reference proteome</keyword>
<comment type="caution">
    <text evidence="1">The sequence shown here is derived from an EMBL/GenBank/DDBJ whole genome shotgun (WGS) entry which is preliminary data.</text>
</comment>
<name>A0A815WN03_9BILA</name>
<sequence length="178" mass="19437">MMNTYVSDTAICSDGCKQLAFYVYGKTTQDNFDDPTLNSGGYYMSTCINLTVGIWYHIAASVGTNPGNSSTYKVVLYLNGMEIQSSVIKPFVFLPGDGIHCLPYIGYYVGSWDGDIAEVRVWNYVRTPAQILTYANQRFNQSDNGLIFYASYANNLNAIDPGTSQTFSATGGALGVPC</sequence>
<dbReference type="AlphaFoldDB" id="A0A815WN03"/>
<dbReference type="Proteomes" id="UP000681722">
    <property type="component" value="Unassembled WGS sequence"/>
</dbReference>
<evidence type="ECO:0000313" key="3">
    <source>
        <dbReference type="Proteomes" id="UP000663829"/>
    </source>
</evidence>
<evidence type="ECO:0000313" key="2">
    <source>
        <dbReference type="EMBL" id="CAF4406317.1"/>
    </source>
</evidence>
<proteinExistence type="predicted"/>
<dbReference type="InterPro" id="IPR013320">
    <property type="entry name" value="ConA-like_dom_sf"/>
</dbReference>
<dbReference type="Pfam" id="PF13385">
    <property type="entry name" value="Laminin_G_3"/>
    <property type="match status" value="1"/>
</dbReference>
<dbReference type="SUPFAM" id="SSF49899">
    <property type="entry name" value="Concanavalin A-like lectins/glucanases"/>
    <property type="match status" value="1"/>
</dbReference>
<evidence type="ECO:0008006" key="4">
    <source>
        <dbReference type="Google" id="ProtNLM"/>
    </source>
</evidence>
<accession>A0A815WN03</accession>
<dbReference type="Proteomes" id="UP000663829">
    <property type="component" value="Unassembled WGS sequence"/>
</dbReference>
<dbReference type="EMBL" id="CAJNOQ010026424">
    <property type="protein sequence ID" value="CAF1545533.1"/>
    <property type="molecule type" value="Genomic_DNA"/>
</dbReference>
<dbReference type="EMBL" id="CAJOBC010092087">
    <property type="protein sequence ID" value="CAF4406317.1"/>
    <property type="molecule type" value="Genomic_DNA"/>
</dbReference>